<keyword evidence="13" id="KW-1185">Reference proteome</keyword>
<gene>
    <name evidence="12" type="ORF">XYLVIOL_LOCUS4142</name>
</gene>
<sequence>MPSLRTKNHSGSERSKLDKSVEKHKVDRQRNLIRFLKAGCRFYCIWPLKSNASRWRLALYEIVWWFYVAIESYSVLGIINGVHCCFVDLNGFVKTFVDVIFMLEVLFDLIYYKFRASEFQHLIIEMERFMTTPNSRHLILPVSFYYTVVGTFVVGSFLFTFTPLFSESQPTPLNTIFLFIPKENYWGRRIAYALEIVIVVIAGLVLFHDLMIVSIILHAGSKFGLLGAKLEKFRVPTEKKMRTWTREHQSVISCAFELNRIIAPIAIKSTIAVMLYVLVSALVIIHKLPLVELSKFLIVTLFAVLRFFACSWAADVMTEKARNISWNIYDAQWIDATINVRKSLLVITQRCQKGITIHVVGFISAWSLKFCGQVVYTIFTFFSTLRAALRV</sequence>
<evidence type="ECO:0000256" key="5">
    <source>
        <dbReference type="ARBA" id="ARBA00022725"/>
    </source>
</evidence>
<comment type="similarity">
    <text evidence="10">Belongs to the insect chemoreceptor superfamily. Heteromeric odorant receptor channel (TC 1.A.69) family.</text>
</comment>
<evidence type="ECO:0000256" key="11">
    <source>
        <dbReference type="SAM" id="MobiDB-lite"/>
    </source>
</evidence>
<keyword evidence="2" id="KW-1003">Cell membrane</keyword>
<feature type="transmembrane region" description="Helical" evidence="10">
    <location>
        <begin position="91"/>
        <end position="112"/>
    </location>
</feature>
<evidence type="ECO:0000256" key="10">
    <source>
        <dbReference type="RuleBase" id="RU351113"/>
    </source>
</evidence>
<evidence type="ECO:0000256" key="2">
    <source>
        <dbReference type="ARBA" id="ARBA00022475"/>
    </source>
</evidence>
<feature type="transmembrane region" description="Helical" evidence="10">
    <location>
        <begin position="138"/>
        <end position="161"/>
    </location>
</feature>
<feature type="transmembrane region" description="Helical" evidence="10">
    <location>
        <begin position="296"/>
        <end position="314"/>
    </location>
</feature>
<keyword evidence="4 10" id="KW-0812">Transmembrane</keyword>
<evidence type="ECO:0000313" key="12">
    <source>
        <dbReference type="EMBL" id="CAL7939835.1"/>
    </source>
</evidence>
<dbReference type="PANTHER" id="PTHR21137:SF35">
    <property type="entry name" value="ODORANT RECEPTOR 19A-RELATED"/>
    <property type="match status" value="1"/>
</dbReference>
<comment type="subcellular location">
    <subcellularLocation>
        <location evidence="1 10">Cell membrane</location>
        <topology evidence="1 10">Multi-pass membrane protein</topology>
    </subcellularLocation>
</comment>
<evidence type="ECO:0000256" key="3">
    <source>
        <dbReference type="ARBA" id="ARBA00022606"/>
    </source>
</evidence>
<evidence type="ECO:0000256" key="8">
    <source>
        <dbReference type="ARBA" id="ARBA00023170"/>
    </source>
</evidence>
<keyword evidence="6 10" id="KW-1133">Transmembrane helix</keyword>
<evidence type="ECO:0000256" key="7">
    <source>
        <dbReference type="ARBA" id="ARBA00023136"/>
    </source>
</evidence>
<feature type="compositionally biased region" description="Basic and acidic residues" evidence="11">
    <location>
        <begin position="10"/>
        <end position="22"/>
    </location>
</feature>
<dbReference type="InterPro" id="IPR004117">
    <property type="entry name" value="7tm6_olfct_rcpt"/>
</dbReference>
<keyword evidence="7 10" id="KW-0472">Membrane</keyword>
<dbReference type="EMBL" id="CAXAJV020001290">
    <property type="protein sequence ID" value="CAL7939835.1"/>
    <property type="molecule type" value="Genomic_DNA"/>
</dbReference>
<keyword evidence="9 10" id="KW-0807">Transducer</keyword>
<feature type="transmembrane region" description="Helical" evidence="10">
    <location>
        <begin position="57"/>
        <end position="79"/>
    </location>
</feature>
<dbReference type="Proteomes" id="UP001642520">
    <property type="component" value="Unassembled WGS sequence"/>
</dbReference>
<evidence type="ECO:0000256" key="4">
    <source>
        <dbReference type="ARBA" id="ARBA00022692"/>
    </source>
</evidence>
<name>A0ABP1NFP7_XYLVO</name>
<feature type="transmembrane region" description="Helical" evidence="10">
    <location>
        <begin position="190"/>
        <end position="217"/>
    </location>
</feature>
<protein>
    <recommendedName>
        <fullName evidence="10">Odorant receptor</fullName>
    </recommendedName>
</protein>
<dbReference type="PANTHER" id="PTHR21137">
    <property type="entry name" value="ODORANT RECEPTOR"/>
    <property type="match status" value="1"/>
</dbReference>
<evidence type="ECO:0000313" key="13">
    <source>
        <dbReference type="Proteomes" id="UP001642520"/>
    </source>
</evidence>
<keyword evidence="8 10" id="KW-0675">Receptor</keyword>
<keyword evidence="5 10" id="KW-0552">Olfaction</keyword>
<evidence type="ECO:0000256" key="9">
    <source>
        <dbReference type="ARBA" id="ARBA00023224"/>
    </source>
</evidence>
<organism evidence="12 13">
    <name type="scientific">Xylocopa violacea</name>
    <name type="common">Violet carpenter bee</name>
    <name type="synonym">Apis violacea</name>
    <dbReference type="NCBI Taxonomy" id="135666"/>
    <lineage>
        <taxon>Eukaryota</taxon>
        <taxon>Metazoa</taxon>
        <taxon>Ecdysozoa</taxon>
        <taxon>Arthropoda</taxon>
        <taxon>Hexapoda</taxon>
        <taxon>Insecta</taxon>
        <taxon>Pterygota</taxon>
        <taxon>Neoptera</taxon>
        <taxon>Endopterygota</taxon>
        <taxon>Hymenoptera</taxon>
        <taxon>Apocrita</taxon>
        <taxon>Aculeata</taxon>
        <taxon>Apoidea</taxon>
        <taxon>Anthophila</taxon>
        <taxon>Apidae</taxon>
        <taxon>Xylocopa</taxon>
        <taxon>Xylocopa</taxon>
    </lineage>
</organism>
<evidence type="ECO:0000256" key="1">
    <source>
        <dbReference type="ARBA" id="ARBA00004651"/>
    </source>
</evidence>
<feature type="transmembrane region" description="Helical" evidence="10">
    <location>
        <begin position="265"/>
        <end position="284"/>
    </location>
</feature>
<comment type="caution">
    <text evidence="10">Lacks conserved residue(s) required for the propagation of feature annotation.</text>
</comment>
<keyword evidence="3 10" id="KW-0716">Sensory transduction</keyword>
<reference evidence="12 13" key="1">
    <citation type="submission" date="2024-08" db="EMBL/GenBank/DDBJ databases">
        <authorList>
            <person name="Will J Nash"/>
            <person name="Angela Man"/>
            <person name="Seanna McTaggart"/>
            <person name="Kendall Baker"/>
            <person name="Tom Barker"/>
            <person name="Leah Catchpole"/>
            <person name="Alex Durrant"/>
            <person name="Karim Gharbi"/>
            <person name="Naomi Irish"/>
            <person name="Gemy Kaithakottil"/>
            <person name="Debby Ku"/>
            <person name="Aaliyah Providence"/>
            <person name="Felix Shaw"/>
            <person name="David Swarbreck"/>
            <person name="Chris Watkins"/>
            <person name="Ann M. McCartney"/>
            <person name="Giulio Formenti"/>
            <person name="Alice Mouton"/>
            <person name="Noel Vella"/>
            <person name="Bjorn M von Reumont"/>
            <person name="Adriana Vella"/>
            <person name="Wilfried Haerty"/>
        </authorList>
    </citation>
    <scope>NUCLEOTIDE SEQUENCE [LARGE SCALE GENOMIC DNA]</scope>
</reference>
<dbReference type="Pfam" id="PF02949">
    <property type="entry name" value="7tm_6"/>
    <property type="match status" value="1"/>
</dbReference>
<feature type="region of interest" description="Disordered" evidence="11">
    <location>
        <begin position="1"/>
        <end position="22"/>
    </location>
</feature>
<proteinExistence type="inferred from homology"/>
<evidence type="ECO:0000256" key="6">
    <source>
        <dbReference type="ARBA" id="ARBA00022989"/>
    </source>
</evidence>
<comment type="caution">
    <text evidence="12">The sequence shown here is derived from an EMBL/GenBank/DDBJ whole genome shotgun (WGS) entry which is preliminary data.</text>
</comment>
<accession>A0ABP1NFP7</accession>